<gene>
    <name evidence="8" type="ORF">Rhola_00013370</name>
</gene>
<evidence type="ECO:0000313" key="8">
    <source>
        <dbReference type="EMBL" id="AIC48126.1"/>
    </source>
</evidence>
<dbReference type="PANTHER" id="PTHR32322:SF2">
    <property type="entry name" value="EAMA DOMAIN-CONTAINING PROTEIN"/>
    <property type="match status" value="1"/>
</dbReference>
<evidence type="ECO:0000256" key="5">
    <source>
        <dbReference type="ARBA" id="ARBA00023136"/>
    </source>
</evidence>
<dbReference type="STRING" id="529884.Rhola_00013370"/>
<feature type="transmembrane region" description="Helical" evidence="6">
    <location>
        <begin position="151"/>
        <end position="168"/>
    </location>
</feature>
<evidence type="ECO:0000256" key="4">
    <source>
        <dbReference type="ARBA" id="ARBA00022989"/>
    </source>
</evidence>
<dbReference type="InterPro" id="IPR050638">
    <property type="entry name" value="AA-Vitamin_Transporters"/>
</dbReference>
<dbReference type="AlphaFoldDB" id="A0A060JE52"/>
<feature type="transmembrane region" description="Helical" evidence="6">
    <location>
        <begin position="7"/>
        <end position="28"/>
    </location>
</feature>
<keyword evidence="9" id="KW-1185">Reference proteome</keyword>
<feature type="domain" description="EamA" evidence="7">
    <location>
        <begin position="6"/>
        <end position="131"/>
    </location>
</feature>
<evidence type="ECO:0000256" key="2">
    <source>
        <dbReference type="ARBA" id="ARBA00007362"/>
    </source>
</evidence>
<dbReference type="GO" id="GO:0016020">
    <property type="term" value="C:membrane"/>
    <property type="evidence" value="ECO:0007669"/>
    <property type="project" value="UniProtKB-SubCell"/>
</dbReference>
<feature type="transmembrane region" description="Helical" evidence="6">
    <location>
        <begin position="34"/>
        <end position="53"/>
    </location>
</feature>
<dbReference type="PANTHER" id="PTHR32322">
    <property type="entry name" value="INNER MEMBRANE TRANSPORTER"/>
    <property type="match status" value="1"/>
</dbReference>
<dbReference type="InterPro" id="IPR000620">
    <property type="entry name" value="EamA_dom"/>
</dbReference>
<comment type="subcellular location">
    <subcellularLocation>
        <location evidence="1">Membrane</location>
        <topology evidence="1">Multi-pass membrane protein</topology>
    </subcellularLocation>
</comment>
<evidence type="ECO:0000256" key="1">
    <source>
        <dbReference type="ARBA" id="ARBA00004141"/>
    </source>
</evidence>
<sequence>MSKLQGYVYGAIAVLGFGTTFIGLALGLTEFSPTIMAIGRIIPAGIGAIIALKLGRQSLLPPRDLWSRIWLVSGGLVFGYPILSTIAMRTVPASDAGVLIALSPVAGVITAILIFRNKTPSAKFWIGALGGTFFGMLFSVSRSNGLGGGEFWGYVIMAIAVVIGAVGNSSAGALTAKYKAFYVISWAIVISIPIMLPLTIIEFIVNPITVMPSADAWFGFLFVSLYSIFLGHYFWANALNTIGIAKASQLQLAQPIVTMILAIFILRETVSAFTWFTAIAILICVGWTQRINLSRAK</sequence>
<dbReference type="EMBL" id="CP007490">
    <property type="protein sequence ID" value="AIC48126.1"/>
    <property type="molecule type" value="Genomic_DNA"/>
</dbReference>
<feature type="transmembrane region" description="Helical" evidence="6">
    <location>
        <begin position="65"/>
        <end position="84"/>
    </location>
</feature>
<keyword evidence="3 6" id="KW-0812">Transmembrane</keyword>
<dbReference type="HOGENOM" id="CLU_056500_0_0_11"/>
<keyword evidence="4 6" id="KW-1133">Transmembrane helix</keyword>
<name>A0A060JE52_9MICO</name>
<feature type="domain" description="EamA" evidence="7">
    <location>
        <begin position="152"/>
        <end position="284"/>
    </location>
</feature>
<evidence type="ECO:0000259" key="7">
    <source>
        <dbReference type="Pfam" id="PF00892"/>
    </source>
</evidence>
<dbReference type="SUPFAM" id="SSF103481">
    <property type="entry name" value="Multidrug resistance efflux transporter EmrE"/>
    <property type="match status" value="2"/>
</dbReference>
<organism evidence="8 9">
    <name type="scientific">Rhodoluna lacicola</name>
    <dbReference type="NCBI Taxonomy" id="529884"/>
    <lineage>
        <taxon>Bacteria</taxon>
        <taxon>Bacillati</taxon>
        <taxon>Actinomycetota</taxon>
        <taxon>Actinomycetes</taxon>
        <taxon>Micrococcales</taxon>
        <taxon>Microbacteriaceae</taxon>
        <taxon>Luna cluster</taxon>
        <taxon>Luna-1 subcluster</taxon>
        <taxon>Rhodoluna</taxon>
    </lineage>
</organism>
<protein>
    <submittedName>
        <fullName evidence="8">EamA-like transporter family</fullName>
    </submittedName>
</protein>
<dbReference type="Proteomes" id="UP000067708">
    <property type="component" value="Chromosome"/>
</dbReference>
<evidence type="ECO:0000313" key="9">
    <source>
        <dbReference type="Proteomes" id="UP000067708"/>
    </source>
</evidence>
<feature type="transmembrane region" description="Helical" evidence="6">
    <location>
        <begin position="272"/>
        <end position="288"/>
    </location>
</feature>
<feature type="transmembrane region" description="Helical" evidence="6">
    <location>
        <begin position="96"/>
        <end position="115"/>
    </location>
</feature>
<dbReference type="eggNOG" id="COG0697">
    <property type="taxonomic scope" value="Bacteria"/>
</dbReference>
<feature type="transmembrane region" description="Helical" evidence="6">
    <location>
        <begin position="180"/>
        <end position="204"/>
    </location>
</feature>
<dbReference type="RefSeq" id="WP_038503333.1">
    <property type="nucleotide sequence ID" value="NZ_CP007490.1"/>
</dbReference>
<feature type="transmembrane region" description="Helical" evidence="6">
    <location>
        <begin position="122"/>
        <end position="139"/>
    </location>
</feature>
<dbReference type="Pfam" id="PF00892">
    <property type="entry name" value="EamA"/>
    <property type="match status" value="2"/>
</dbReference>
<keyword evidence="5 6" id="KW-0472">Membrane</keyword>
<comment type="similarity">
    <text evidence="2">Belongs to the EamA transporter family.</text>
</comment>
<dbReference type="OrthoDB" id="9784288at2"/>
<reference evidence="8 9" key="1">
    <citation type="journal article" date="2014" name="Int. J. Syst. Evol. Microbiol.">
        <title>Rhodoluna lacicola gen. nov., sp. nov., a planktonic freshwater bacterium with stream-lined genome.</title>
        <authorList>
            <person name="Hahn M."/>
            <person name="Schmidt J."/>
            <person name="Taipale S.J."/>
            <person name="Doolittle W.F."/>
            <person name="Koll U."/>
        </authorList>
    </citation>
    <scope>NUCLEOTIDE SEQUENCE [LARGE SCALE GENOMIC DNA]</scope>
    <source>
        <strain evidence="8 9">MWH-Ta8</strain>
    </source>
</reference>
<evidence type="ECO:0000256" key="6">
    <source>
        <dbReference type="SAM" id="Phobius"/>
    </source>
</evidence>
<feature type="transmembrane region" description="Helical" evidence="6">
    <location>
        <begin position="216"/>
        <end position="235"/>
    </location>
</feature>
<accession>A0A060JE52</accession>
<proteinExistence type="inferred from homology"/>
<dbReference type="InterPro" id="IPR037185">
    <property type="entry name" value="EmrE-like"/>
</dbReference>
<dbReference type="KEGG" id="rla:Rhola_00013370"/>
<evidence type="ECO:0000256" key="3">
    <source>
        <dbReference type="ARBA" id="ARBA00022692"/>
    </source>
</evidence>